<sequence>MSIAIPQPPFKVKAHYSWSGETKSDLGFLENDIIQVTKIKGDWFYGTLMRNSKKYGYFPNNFVTIIEEKYNNFKLAKAFDEPSLTNKLPAADHSFYTSKQISGDSPYMGADKPQGKYRREGQVPRGSHKDMLYSSGGHKSSERSTHRHSQIEKIPQSHSTSNLASNRHKSTPHIDYMGTKNKLTSSENQRREAIAKNHSKRIGELPPLPPIPQIKERLKPKNTVPKSFSSNDLPDVSLNLDLDARVSYQRGNADFYDGHGPSESSLGTSSKVFSHSQYMNDSTTSSEDSFALMSDFSATSAGSFARHRFAKSFNDSMQRSQLAMEEGLIRSKNGSPGPKKLNGILKKLITKGGDLSPTSPTGSFPKLPDVGSLQLNTSHNEARGWVEAKAHLHRAQTLNSRERHERQMQALEENRDLVLHPQEYILDEINSNEVRHGRQPGLVDIELNCIDKEFIADMIKKRAKKGGTSSIESFSRQTITSAFRSHAEKLFATFIFCTETFALVDDNGLTDFGKEPSGLNKILHKPYCTPYELTWIFKRMANSLGIVCEIVIGFLKTPGANNMNFKYNHCWLRVLVNEEWRMVDVILGNMSNPIHEYINNSKADHAEAFYFLTQPLQFIYTHVPRLYQEQHVIPIVDQTIALSLPVVFPSYFHNELILHKFSNGLAKLYDNQIYECTIAIPNDVEVFTSVVVEDAEKMPNDNMDLSLVQIKHRKKERLAVIKALLPAGSSRGVLHIHSGIKGVQTTLANVHPLSMIVPLEHTGIAKSYEFVTRIPSKAVQKVDMYIKEPQNKYLFANNEYNFEVIQHPCDGVIYGSPGFGKYPKQALAIQSPSGKLYLMRKNDPNFEFGTWEVSINNKELQSGIWTGLATSDAGAGWCPFAEWKCV</sequence>
<dbReference type="EMBL" id="LT598453">
    <property type="protein sequence ID" value="SCV04185.1"/>
    <property type="molecule type" value="Genomic_DNA"/>
</dbReference>
<name>A0A1G4KI74_9SACH</name>
<dbReference type="SUPFAM" id="SSF54001">
    <property type="entry name" value="Cysteine proteinases"/>
    <property type="match status" value="1"/>
</dbReference>
<reference evidence="6" key="1">
    <citation type="submission" date="2016-03" db="EMBL/GenBank/DDBJ databases">
        <authorList>
            <person name="Devillers Hugo."/>
        </authorList>
    </citation>
    <scope>NUCLEOTIDE SEQUENCE [LARGE SCALE GENOMIC DNA]</scope>
</reference>
<accession>A0A1G4KI74</accession>
<dbReference type="PANTHER" id="PTHR46333">
    <property type="entry name" value="CYTOKINESIS PROTEIN 3"/>
    <property type="match status" value="1"/>
</dbReference>
<dbReference type="InterPro" id="IPR038765">
    <property type="entry name" value="Papain-like_cys_pep_sf"/>
</dbReference>
<proteinExistence type="predicted"/>
<evidence type="ECO:0000256" key="1">
    <source>
        <dbReference type="ARBA" id="ARBA00022443"/>
    </source>
</evidence>
<dbReference type="Proteomes" id="UP000189911">
    <property type="component" value="Chromosome G"/>
</dbReference>
<feature type="compositionally biased region" description="Basic and acidic residues" evidence="3">
    <location>
        <begin position="113"/>
        <end position="131"/>
    </location>
</feature>
<feature type="domain" description="SH3" evidence="4">
    <location>
        <begin position="7"/>
        <end position="68"/>
    </location>
</feature>
<dbReference type="PROSITE" id="PS50002">
    <property type="entry name" value="SH3"/>
    <property type="match status" value="1"/>
</dbReference>
<dbReference type="OrthoDB" id="6129702at2759"/>
<dbReference type="GO" id="GO:0140278">
    <property type="term" value="P:mitotic division septum assembly"/>
    <property type="evidence" value="ECO:0007669"/>
    <property type="project" value="TreeGrafter"/>
</dbReference>
<dbReference type="AlphaFoldDB" id="A0A1G4KI74"/>
<dbReference type="Pfam" id="PF07653">
    <property type="entry name" value="SH3_2"/>
    <property type="match status" value="1"/>
</dbReference>
<dbReference type="Gene3D" id="2.30.30.40">
    <property type="entry name" value="SH3 Domains"/>
    <property type="match status" value="1"/>
</dbReference>
<feature type="compositionally biased region" description="Polar residues" evidence="3">
    <location>
        <begin position="156"/>
        <end position="165"/>
    </location>
</feature>
<dbReference type="SMART" id="SM00326">
    <property type="entry name" value="SH3"/>
    <property type="match status" value="1"/>
</dbReference>
<keyword evidence="6" id="KW-1185">Reference proteome</keyword>
<dbReference type="InterPro" id="IPR056409">
    <property type="entry name" value="Ig_CYK3_C"/>
</dbReference>
<evidence type="ECO:0000256" key="2">
    <source>
        <dbReference type="PROSITE-ProRule" id="PRU00192"/>
    </source>
</evidence>
<dbReference type="Pfam" id="PF24584">
    <property type="entry name" value="Ig_CYK3_C"/>
    <property type="match status" value="1"/>
</dbReference>
<dbReference type="InterPro" id="IPR002931">
    <property type="entry name" value="Transglutaminase-like"/>
</dbReference>
<dbReference type="GO" id="GO:0110085">
    <property type="term" value="C:mitotic actomyosin contractile ring"/>
    <property type="evidence" value="ECO:0007669"/>
    <property type="project" value="TreeGrafter"/>
</dbReference>
<evidence type="ECO:0000259" key="4">
    <source>
        <dbReference type="PROSITE" id="PS50002"/>
    </source>
</evidence>
<evidence type="ECO:0000256" key="3">
    <source>
        <dbReference type="SAM" id="MobiDB-lite"/>
    </source>
</evidence>
<gene>
    <name evidence="5" type="ORF">LANO_0G08680G</name>
</gene>
<dbReference type="SUPFAM" id="SSF50044">
    <property type="entry name" value="SH3-domain"/>
    <property type="match status" value="1"/>
</dbReference>
<dbReference type="InterPro" id="IPR036028">
    <property type="entry name" value="SH3-like_dom_sf"/>
</dbReference>
<organism evidence="5 6">
    <name type="scientific">Lachancea nothofagi CBS 11611</name>
    <dbReference type="NCBI Taxonomy" id="1266666"/>
    <lineage>
        <taxon>Eukaryota</taxon>
        <taxon>Fungi</taxon>
        <taxon>Dikarya</taxon>
        <taxon>Ascomycota</taxon>
        <taxon>Saccharomycotina</taxon>
        <taxon>Saccharomycetes</taxon>
        <taxon>Saccharomycetales</taxon>
        <taxon>Saccharomycetaceae</taxon>
        <taxon>Lachancea</taxon>
    </lineage>
</organism>
<dbReference type="InterPro" id="IPR001452">
    <property type="entry name" value="SH3_domain"/>
</dbReference>
<feature type="region of interest" description="Disordered" evidence="3">
    <location>
        <begin position="97"/>
        <end position="188"/>
    </location>
</feature>
<dbReference type="PANTHER" id="PTHR46333:SF2">
    <property type="entry name" value="CYTOKINESIS PROTEIN 3"/>
    <property type="match status" value="1"/>
</dbReference>
<keyword evidence="1 2" id="KW-0728">SH3 domain</keyword>
<protein>
    <submittedName>
        <fullName evidence="5">LANO_0G08680g1_1</fullName>
    </submittedName>
</protein>
<evidence type="ECO:0000313" key="5">
    <source>
        <dbReference type="EMBL" id="SCV04185.1"/>
    </source>
</evidence>
<evidence type="ECO:0000313" key="6">
    <source>
        <dbReference type="Proteomes" id="UP000189911"/>
    </source>
</evidence>
<dbReference type="SMART" id="SM00460">
    <property type="entry name" value="TGc"/>
    <property type="match status" value="1"/>
</dbReference>
<dbReference type="InterPro" id="IPR052557">
    <property type="entry name" value="CAP/Cytokinesis_protein"/>
</dbReference>